<dbReference type="GO" id="GO:0000166">
    <property type="term" value="F:nucleotide binding"/>
    <property type="evidence" value="ECO:0007669"/>
    <property type="project" value="InterPro"/>
</dbReference>
<dbReference type="RefSeq" id="WP_350258130.1">
    <property type="nucleotide sequence ID" value="NZ_CP138335.1"/>
</dbReference>
<dbReference type="InterPro" id="IPR055170">
    <property type="entry name" value="GFO_IDH_MocA-like_dom"/>
</dbReference>
<dbReference type="Pfam" id="PF22725">
    <property type="entry name" value="GFO_IDH_MocA_C3"/>
    <property type="match status" value="1"/>
</dbReference>
<proteinExistence type="inferred from homology"/>
<dbReference type="SUPFAM" id="SSF51735">
    <property type="entry name" value="NAD(P)-binding Rossmann-fold domains"/>
    <property type="match status" value="1"/>
</dbReference>
<evidence type="ECO:0000256" key="1">
    <source>
        <dbReference type="ARBA" id="ARBA00010928"/>
    </source>
</evidence>
<reference evidence="5" key="1">
    <citation type="submission" date="2023-11" db="EMBL/GenBank/DDBJ databases">
        <title>Scrofimicrobium hongkongense sp. nov., isolated from a patient with peritonitis.</title>
        <authorList>
            <person name="Lao H.Y."/>
            <person name="Wong A.Y.P."/>
            <person name="Ng T.L."/>
            <person name="Wong R.Y.L."/>
            <person name="Yau M.C.Y."/>
            <person name="Lam J.Y.W."/>
            <person name="Siu G.K.H."/>
        </authorList>
    </citation>
    <scope>NUCLEOTIDE SEQUENCE</scope>
    <source>
        <strain evidence="5">R131</strain>
    </source>
</reference>
<dbReference type="InterPro" id="IPR000683">
    <property type="entry name" value="Gfo/Idh/MocA-like_OxRdtase_N"/>
</dbReference>
<name>A0AAU7V761_9ACTO</name>
<dbReference type="KEGG" id="sapp:SAC06_09870"/>
<feature type="domain" description="GFO/IDH/MocA-like oxidoreductase" evidence="4">
    <location>
        <begin position="165"/>
        <end position="260"/>
    </location>
</feature>
<feature type="domain" description="Gfo/Idh/MocA-like oxidoreductase N-terminal" evidence="3">
    <location>
        <begin position="38"/>
        <end position="154"/>
    </location>
</feature>
<accession>A0AAU7V761</accession>
<evidence type="ECO:0000259" key="3">
    <source>
        <dbReference type="Pfam" id="PF01408"/>
    </source>
</evidence>
<dbReference type="InterPro" id="IPR036291">
    <property type="entry name" value="NAD(P)-bd_dom_sf"/>
</dbReference>
<organism evidence="5">
    <name type="scientific">Scrofimicrobium appendicitidis</name>
    <dbReference type="NCBI Taxonomy" id="3079930"/>
    <lineage>
        <taxon>Bacteria</taxon>
        <taxon>Bacillati</taxon>
        <taxon>Actinomycetota</taxon>
        <taxon>Actinomycetes</taxon>
        <taxon>Actinomycetales</taxon>
        <taxon>Actinomycetaceae</taxon>
        <taxon>Scrofimicrobium</taxon>
    </lineage>
</organism>
<dbReference type="Pfam" id="PF01408">
    <property type="entry name" value="GFO_IDH_MocA"/>
    <property type="match status" value="1"/>
</dbReference>
<dbReference type="InterPro" id="IPR050984">
    <property type="entry name" value="Gfo/Idh/MocA_domain"/>
</dbReference>
<dbReference type="PANTHER" id="PTHR22604:SF105">
    <property type="entry name" value="TRANS-1,2-DIHYDROBENZENE-1,2-DIOL DEHYDROGENASE"/>
    <property type="match status" value="1"/>
</dbReference>
<dbReference type="SUPFAM" id="SSF55347">
    <property type="entry name" value="Glyceraldehyde-3-phosphate dehydrogenase-like, C-terminal domain"/>
    <property type="match status" value="1"/>
</dbReference>
<protein>
    <submittedName>
        <fullName evidence="5">Gfo/Idh/MocA family oxidoreductase</fullName>
    </submittedName>
</protein>
<dbReference type="EMBL" id="CP138335">
    <property type="protein sequence ID" value="XBW07930.1"/>
    <property type="molecule type" value="Genomic_DNA"/>
</dbReference>
<comment type="similarity">
    <text evidence="1">Belongs to the Gfo/Idh/MocA family.</text>
</comment>
<dbReference type="Gene3D" id="3.30.360.10">
    <property type="entry name" value="Dihydrodipicolinate Reductase, domain 2"/>
    <property type="match status" value="1"/>
</dbReference>
<dbReference type="AlphaFoldDB" id="A0AAU7V761"/>
<keyword evidence="2" id="KW-0560">Oxidoreductase</keyword>
<dbReference type="PANTHER" id="PTHR22604">
    <property type="entry name" value="OXIDOREDUCTASES"/>
    <property type="match status" value="1"/>
</dbReference>
<evidence type="ECO:0000259" key="4">
    <source>
        <dbReference type="Pfam" id="PF22725"/>
    </source>
</evidence>
<dbReference type="GO" id="GO:0016491">
    <property type="term" value="F:oxidoreductase activity"/>
    <property type="evidence" value="ECO:0007669"/>
    <property type="project" value="UniProtKB-KW"/>
</dbReference>
<dbReference type="Gene3D" id="3.40.50.720">
    <property type="entry name" value="NAD(P)-binding Rossmann-like Domain"/>
    <property type="match status" value="1"/>
</dbReference>
<evidence type="ECO:0000256" key="2">
    <source>
        <dbReference type="ARBA" id="ARBA00023002"/>
    </source>
</evidence>
<gene>
    <name evidence="5" type="ORF">SAC06_09870</name>
</gene>
<sequence length="365" mass="39277">MSAHNFTDETDLPQPLPPAFQEVAPGYRLDDPHAAPTLRWGILGAGGIAHTFAATVSAHSSGQIAAVGSRNLDRARAFAHEFNLPHAYGSYEELVASPHVDAIYVATPHIRHRDDALLALRAGKPVLVEKAFTMTAAEAREVFDEAATRNLFVMEAMWSRHLPHYRFIRALIESGAGGQLVAASADHSQWLRHVPRMVRPELGGGALLDLGVYPLHFLHHALGRPTELVAAGLPTGTGVDASEVILARYPAALGVASATMDGINSTAGTLTFANLAVELPEQFYRPTVVHLRTFPDRAEGGTEQLVTTWDARVPGGFQYQAAEVARCVAAGLTESPVVTWADTLDVMEMMDEVGRQLAAAGTFRE</sequence>
<evidence type="ECO:0000313" key="5">
    <source>
        <dbReference type="EMBL" id="XBW07930.1"/>
    </source>
</evidence>